<evidence type="ECO:0000259" key="13">
    <source>
        <dbReference type="PROSITE" id="PS50198"/>
    </source>
</evidence>
<keyword evidence="11 14" id="KW-0413">Isomerase</keyword>
<keyword evidence="11" id="KW-0697">Rotamase</keyword>
<comment type="caution">
    <text evidence="14">The sequence shown here is derived from an EMBL/GenBank/DDBJ whole genome shotgun (WGS) entry which is preliminary data.</text>
</comment>
<evidence type="ECO:0000313" key="15">
    <source>
        <dbReference type="Proteomes" id="UP000254771"/>
    </source>
</evidence>
<dbReference type="PANTHER" id="PTHR47529">
    <property type="entry name" value="PEPTIDYL-PROLYL CIS-TRANS ISOMERASE D"/>
    <property type="match status" value="1"/>
</dbReference>
<evidence type="ECO:0000256" key="3">
    <source>
        <dbReference type="ARBA" id="ARBA00022519"/>
    </source>
</evidence>
<dbReference type="InterPro" id="IPR027304">
    <property type="entry name" value="Trigger_fact/SurA_dom_sf"/>
</dbReference>
<dbReference type="SUPFAM" id="SSF109998">
    <property type="entry name" value="Triger factor/SurA peptide-binding domain-like"/>
    <property type="match status" value="1"/>
</dbReference>
<evidence type="ECO:0000256" key="9">
    <source>
        <dbReference type="ARBA" id="ARBA00040743"/>
    </source>
</evidence>
<dbReference type="InterPro" id="IPR052029">
    <property type="entry name" value="PpiD_chaperone"/>
</dbReference>
<dbReference type="Pfam" id="PF00639">
    <property type="entry name" value="Rotamase"/>
    <property type="match status" value="1"/>
</dbReference>
<evidence type="ECO:0000256" key="4">
    <source>
        <dbReference type="ARBA" id="ARBA00022692"/>
    </source>
</evidence>
<comment type="similarity">
    <text evidence="8">Belongs to the PpiD chaperone family.</text>
</comment>
<proteinExistence type="inferred from homology"/>
<evidence type="ECO:0000256" key="1">
    <source>
        <dbReference type="ARBA" id="ARBA00004382"/>
    </source>
</evidence>
<feature type="transmembrane region" description="Helical" evidence="12">
    <location>
        <begin position="12"/>
        <end position="30"/>
    </location>
</feature>
<sequence length="635" mass="70501">MLQAIRDKAQGWFAWGIVILISIPFALWGIQEYLGVGAEPVVASVNGAEITERELNGRYENFRQDLRKRLGASYRPELFDDERMRKEVLQDMIRSEVILQASYDMGLRAGDQLVSSAILGIPSFQKNGRFDQETFERAVRLQGTSAAGFEERIHRILLSEQLSQAVNGTAFVTDFELKEKIRLQDQAREFAFFAVPRTKFASDEAISDESVQAYYKNHQESYRVPEQVKLEYILLDADSLSATIEADEEVLHGYYDDHLDNYGRPEQRRASHILVLVGASGDESEVDAARKKIEALKVRAEQGEDFAELAKSASQDPGSAANGGDLGFFGKGIMDPAFEAATYALQDGELSAPVRSAFGFHLIKLTGIKAGDVKSFEEVRDEVTKAYKRGEAERIYYEYAERLADLSYEDPSSLQPVSTTLGLDIKKSDWIGREGGAGILAFPKLLGAAFSEDVLNEHNNSELIELDQNQSVVLRVLDHKEASYRAIDEVKATIIAAIRNEQAETLAKAEAERLVGRLKAGETIDAVAGEFELKKPGAVKRRGTEVPLKLLAQVFRAPKPAPGEVVSGVTRLGDGDFAVFSLSAVVEGSVDSLDEVRIVQEKRTLSSFYGRQSFDDLVKDLRKRAEITLTQYESE</sequence>
<name>A0A370DH72_9GAMM</name>
<protein>
    <recommendedName>
        <fullName evidence="9">Periplasmic chaperone PpiD</fullName>
    </recommendedName>
    <alternativeName>
        <fullName evidence="10">Periplasmic folding chaperone</fullName>
    </alternativeName>
</protein>
<dbReference type="Pfam" id="PF13624">
    <property type="entry name" value="SurA_N_3"/>
    <property type="match status" value="1"/>
</dbReference>
<dbReference type="SUPFAM" id="SSF54534">
    <property type="entry name" value="FKBP-like"/>
    <property type="match status" value="1"/>
</dbReference>
<keyword evidence="5 12" id="KW-1133">Transmembrane helix</keyword>
<evidence type="ECO:0000256" key="5">
    <source>
        <dbReference type="ARBA" id="ARBA00022989"/>
    </source>
</evidence>
<keyword evidence="2" id="KW-1003">Cell membrane</keyword>
<dbReference type="PROSITE" id="PS01096">
    <property type="entry name" value="PPIC_PPIASE_1"/>
    <property type="match status" value="1"/>
</dbReference>
<evidence type="ECO:0000256" key="12">
    <source>
        <dbReference type="SAM" id="Phobius"/>
    </source>
</evidence>
<dbReference type="Gene3D" id="1.10.4030.10">
    <property type="entry name" value="Porin chaperone SurA, peptide-binding domain"/>
    <property type="match status" value="1"/>
</dbReference>
<dbReference type="Proteomes" id="UP000254771">
    <property type="component" value="Unassembled WGS sequence"/>
</dbReference>
<dbReference type="InterPro" id="IPR023058">
    <property type="entry name" value="PPIase_PpiC_CS"/>
</dbReference>
<accession>A0A370DH72</accession>
<keyword evidence="6 12" id="KW-0472">Membrane</keyword>
<dbReference type="AlphaFoldDB" id="A0A370DH72"/>
<evidence type="ECO:0000256" key="10">
    <source>
        <dbReference type="ARBA" id="ARBA00042775"/>
    </source>
</evidence>
<evidence type="ECO:0000313" key="14">
    <source>
        <dbReference type="EMBL" id="RDH84242.1"/>
    </source>
</evidence>
<reference evidence="14 15" key="1">
    <citation type="journal article" date="2018" name="ISME J.">
        <title>Endosymbiont genomes yield clues of tubeworm success.</title>
        <authorList>
            <person name="Li Y."/>
            <person name="Liles M.R."/>
            <person name="Halanych K.M."/>
        </authorList>
    </citation>
    <scope>NUCLEOTIDE SEQUENCE [LARGE SCALE GENOMIC DNA]</scope>
    <source>
        <strain evidence="14">A1462</strain>
    </source>
</reference>
<dbReference type="InterPro" id="IPR000297">
    <property type="entry name" value="PPIase_PpiC"/>
</dbReference>
<dbReference type="PANTHER" id="PTHR47529:SF1">
    <property type="entry name" value="PERIPLASMIC CHAPERONE PPID"/>
    <property type="match status" value="1"/>
</dbReference>
<dbReference type="GO" id="GO:0003755">
    <property type="term" value="F:peptidyl-prolyl cis-trans isomerase activity"/>
    <property type="evidence" value="ECO:0007669"/>
    <property type="project" value="UniProtKB-KW"/>
</dbReference>
<keyword evidence="3" id="KW-0997">Cell inner membrane</keyword>
<comment type="subcellular location">
    <subcellularLocation>
        <location evidence="1">Cell inner membrane</location>
        <topology evidence="1">Single-pass type II membrane protein</topology>
        <orientation evidence="1">Periplasmic side</orientation>
    </subcellularLocation>
</comment>
<dbReference type="GO" id="GO:0005886">
    <property type="term" value="C:plasma membrane"/>
    <property type="evidence" value="ECO:0007669"/>
    <property type="project" value="UniProtKB-SubCell"/>
</dbReference>
<keyword evidence="7" id="KW-0143">Chaperone</keyword>
<keyword evidence="4 12" id="KW-0812">Transmembrane</keyword>
<organism evidence="14 15">
    <name type="scientific">endosymbiont of Escarpia spicata</name>
    <dbReference type="NCBI Taxonomy" id="2200908"/>
    <lineage>
        <taxon>Bacteria</taxon>
        <taxon>Pseudomonadati</taxon>
        <taxon>Pseudomonadota</taxon>
        <taxon>Gammaproteobacteria</taxon>
        <taxon>sulfur-oxidizing symbionts</taxon>
    </lineage>
</organism>
<evidence type="ECO:0000256" key="11">
    <source>
        <dbReference type="PROSITE-ProRule" id="PRU00278"/>
    </source>
</evidence>
<dbReference type="EMBL" id="QFXE01000016">
    <property type="protein sequence ID" value="RDH84242.1"/>
    <property type="molecule type" value="Genomic_DNA"/>
</dbReference>
<dbReference type="InterPro" id="IPR046357">
    <property type="entry name" value="PPIase_dom_sf"/>
</dbReference>
<evidence type="ECO:0000256" key="2">
    <source>
        <dbReference type="ARBA" id="ARBA00022475"/>
    </source>
</evidence>
<gene>
    <name evidence="14" type="ORF">DIZ78_12735</name>
</gene>
<dbReference type="PROSITE" id="PS50198">
    <property type="entry name" value="PPIC_PPIASE_2"/>
    <property type="match status" value="1"/>
</dbReference>
<evidence type="ECO:0000256" key="8">
    <source>
        <dbReference type="ARBA" id="ARBA00038408"/>
    </source>
</evidence>
<evidence type="ECO:0000256" key="7">
    <source>
        <dbReference type="ARBA" id="ARBA00023186"/>
    </source>
</evidence>
<feature type="domain" description="PpiC" evidence="13">
    <location>
        <begin position="265"/>
        <end position="367"/>
    </location>
</feature>
<dbReference type="Gene3D" id="3.10.50.40">
    <property type="match status" value="1"/>
</dbReference>
<evidence type="ECO:0000256" key="6">
    <source>
        <dbReference type="ARBA" id="ARBA00023136"/>
    </source>
</evidence>
<keyword evidence="15" id="KW-1185">Reference proteome</keyword>